<dbReference type="Proteomes" id="UP001195903">
    <property type="component" value="Unassembled WGS sequence"/>
</dbReference>
<feature type="transmembrane region" description="Helical" evidence="1">
    <location>
        <begin position="43"/>
        <end position="65"/>
    </location>
</feature>
<gene>
    <name evidence="2" type="ORF">KJI95_03470</name>
</gene>
<sequence>MVESMKSVMKFLKILHWIGVAMVLAAAGLYWGSEAALEVKGMLLISVLGGLGLVLMSPYPVVLVIEWARRQSGD</sequence>
<evidence type="ECO:0000256" key="1">
    <source>
        <dbReference type="SAM" id="Phobius"/>
    </source>
</evidence>
<evidence type="ECO:0000313" key="2">
    <source>
        <dbReference type="EMBL" id="MBT1443581.1"/>
    </source>
</evidence>
<protein>
    <submittedName>
        <fullName evidence="2">Uncharacterized protein</fullName>
    </submittedName>
</protein>
<reference evidence="2 3" key="1">
    <citation type="submission" date="2021-05" db="EMBL/GenBank/DDBJ databases">
        <title>Shewanella sp. JM162201.</title>
        <authorList>
            <person name="Xu S."/>
            <person name="Li A."/>
        </authorList>
    </citation>
    <scope>NUCLEOTIDE SEQUENCE [LARGE SCALE GENOMIC DNA]</scope>
    <source>
        <strain evidence="2 3">JM162201</strain>
    </source>
</reference>
<organism evidence="2 3">
    <name type="scientific">Shewanella jiangmenensis</name>
    <dbReference type="NCBI Taxonomy" id="2837387"/>
    <lineage>
        <taxon>Bacteria</taxon>
        <taxon>Pseudomonadati</taxon>
        <taxon>Pseudomonadota</taxon>
        <taxon>Gammaproteobacteria</taxon>
        <taxon>Alteromonadales</taxon>
        <taxon>Shewanellaceae</taxon>
        <taxon>Shewanella</taxon>
    </lineage>
</organism>
<dbReference type="RefSeq" id="WP_214505757.1">
    <property type="nucleotide sequence ID" value="NZ_JAHEPS010000001.1"/>
</dbReference>
<keyword evidence="3" id="KW-1185">Reference proteome</keyword>
<comment type="caution">
    <text evidence="2">The sequence shown here is derived from an EMBL/GenBank/DDBJ whole genome shotgun (WGS) entry which is preliminary data.</text>
</comment>
<keyword evidence="1" id="KW-0472">Membrane</keyword>
<keyword evidence="1" id="KW-1133">Transmembrane helix</keyword>
<proteinExistence type="predicted"/>
<accession>A0ABS5V1V0</accession>
<dbReference type="EMBL" id="JAHEPS010000001">
    <property type="protein sequence ID" value="MBT1443581.1"/>
    <property type="molecule type" value="Genomic_DNA"/>
</dbReference>
<evidence type="ECO:0000313" key="3">
    <source>
        <dbReference type="Proteomes" id="UP001195903"/>
    </source>
</evidence>
<feature type="transmembrane region" description="Helical" evidence="1">
    <location>
        <begin position="12"/>
        <end position="31"/>
    </location>
</feature>
<keyword evidence="1" id="KW-0812">Transmembrane</keyword>
<name>A0ABS5V1V0_9GAMM</name>